<accession>A0ABQ8URQ6</accession>
<keyword evidence="2 6" id="KW-0812">Transmembrane</keyword>
<dbReference type="PANTHER" id="PTHR11040">
    <property type="entry name" value="ZINC/IRON TRANSPORTER"/>
    <property type="match status" value="1"/>
</dbReference>
<feature type="region of interest" description="Disordered" evidence="5">
    <location>
        <begin position="115"/>
        <end position="160"/>
    </location>
</feature>
<keyword evidence="3 6" id="KW-1133">Transmembrane helix</keyword>
<evidence type="ECO:0000313" key="7">
    <source>
        <dbReference type="EMBL" id="KAJ4461818.1"/>
    </source>
</evidence>
<evidence type="ECO:0000256" key="2">
    <source>
        <dbReference type="ARBA" id="ARBA00022692"/>
    </source>
</evidence>
<evidence type="ECO:0000256" key="4">
    <source>
        <dbReference type="ARBA" id="ARBA00023136"/>
    </source>
</evidence>
<dbReference type="PANTHER" id="PTHR11040:SF140">
    <property type="entry name" value="ZRT (ZRT), IRT- (IRT-) LIKE PROTEIN TRANSPORTER"/>
    <property type="match status" value="1"/>
</dbReference>
<reference evidence="7" key="1">
    <citation type="journal article" date="2022" name="bioRxiv">
        <title>Genomics of Preaxostyla Flagellates Illuminates Evolutionary Transitions and the Path Towards Mitochondrial Loss.</title>
        <authorList>
            <person name="Novak L.V.F."/>
            <person name="Treitli S.C."/>
            <person name="Pyrih J."/>
            <person name="Halakuc P."/>
            <person name="Pipaliya S.V."/>
            <person name="Vacek V."/>
            <person name="Brzon O."/>
            <person name="Soukal P."/>
            <person name="Eme L."/>
            <person name="Dacks J.B."/>
            <person name="Karnkowska A."/>
            <person name="Elias M."/>
            <person name="Hampl V."/>
        </authorList>
    </citation>
    <scope>NUCLEOTIDE SEQUENCE</scope>
    <source>
        <strain evidence="7">RCP-MX</strain>
    </source>
</reference>
<keyword evidence="4 6" id="KW-0472">Membrane</keyword>
<evidence type="ECO:0000256" key="5">
    <source>
        <dbReference type="SAM" id="MobiDB-lite"/>
    </source>
</evidence>
<evidence type="ECO:0000313" key="8">
    <source>
        <dbReference type="Proteomes" id="UP001141327"/>
    </source>
</evidence>
<name>A0ABQ8URQ6_9EUKA</name>
<feature type="transmembrane region" description="Helical" evidence="6">
    <location>
        <begin position="83"/>
        <end position="104"/>
    </location>
</feature>
<feature type="transmembrane region" description="Helical" evidence="6">
    <location>
        <begin position="44"/>
        <end position="63"/>
    </location>
</feature>
<sequence>MVADSQIIISQILYLFGIAAVAFLGGMIPFLFKRCSHAQRVMGIANACAGGIFLAVGLCHMLADGIEGLEPYQGEGKPLGEFPLALCLMGCGGVLILFVEKVLITEKQHALGHGHIEGADDHHHHHHHHNHDRPAADLQHPLLQPGGTLPGSSNPAESVNGDLAPKDGMTAPSLDEAHHQCQEVEEISVHEEHQHQHGTISLVSCLVLVIALGVHSFIEGLALGVINTPTEALLLFVAIVAHKWAETAALSIAFITAGIGWKKNLIIIGLFACITPLGILMGLFLVSVVSGDAALVTRGCLQSLAAGTFTYVSYMELIGESFEDGQDKWAKFGVLLVGFGAMAAFALLE</sequence>
<evidence type="ECO:0000256" key="6">
    <source>
        <dbReference type="SAM" id="Phobius"/>
    </source>
</evidence>
<comment type="caution">
    <text evidence="7">The sequence shown here is derived from an EMBL/GenBank/DDBJ whole genome shotgun (WGS) entry which is preliminary data.</text>
</comment>
<feature type="transmembrane region" description="Helical" evidence="6">
    <location>
        <begin position="200"/>
        <end position="226"/>
    </location>
</feature>
<evidence type="ECO:0000256" key="3">
    <source>
        <dbReference type="ARBA" id="ARBA00022989"/>
    </source>
</evidence>
<dbReference type="Proteomes" id="UP001141327">
    <property type="component" value="Unassembled WGS sequence"/>
</dbReference>
<evidence type="ECO:0000256" key="1">
    <source>
        <dbReference type="ARBA" id="ARBA00004141"/>
    </source>
</evidence>
<comment type="subcellular location">
    <subcellularLocation>
        <location evidence="1">Membrane</location>
        <topology evidence="1">Multi-pass membrane protein</topology>
    </subcellularLocation>
</comment>
<organism evidence="7 8">
    <name type="scientific">Paratrimastix pyriformis</name>
    <dbReference type="NCBI Taxonomy" id="342808"/>
    <lineage>
        <taxon>Eukaryota</taxon>
        <taxon>Metamonada</taxon>
        <taxon>Preaxostyla</taxon>
        <taxon>Paratrimastigidae</taxon>
        <taxon>Paratrimastix</taxon>
    </lineage>
</organism>
<protein>
    <submittedName>
        <fullName evidence="7">Metal cation transporter</fullName>
    </submittedName>
</protein>
<dbReference type="EMBL" id="JAPMOS010000005">
    <property type="protein sequence ID" value="KAJ4461818.1"/>
    <property type="molecule type" value="Genomic_DNA"/>
</dbReference>
<keyword evidence="8" id="KW-1185">Reference proteome</keyword>
<gene>
    <name evidence="7" type="ORF">PAPYR_1480</name>
</gene>
<feature type="transmembrane region" description="Helical" evidence="6">
    <location>
        <begin position="329"/>
        <end position="348"/>
    </location>
</feature>
<proteinExistence type="predicted"/>
<feature type="transmembrane region" description="Helical" evidence="6">
    <location>
        <begin position="232"/>
        <end position="255"/>
    </location>
</feature>
<dbReference type="Pfam" id="PF02535">
    <property type="entry name" value="Zip"/>
    <property type="match status" value="1"/>
</dbReference>
<feature type="transmembrane region" description="Helical" evidence="6">
    <location>
        <begin position="12"/>
        <end position="32"/>
    </location>
</feature>
<feature type="transmembrane region" description="Helical" evidence="6">
    <location>
        <begin position="267"/>
        <end position="289"/>
    </location>
</feature>
<dbReference type="InterPro" id="IPR003689">
    <property type="entry name" value="ZIP"/>
</dbReference>